<comment type="caution">
    <text evidence="5">The sequence shown here is derived from an EMBL/GenBank/DDBJ whole genome shotgun (WGS) entry which is preliminary data.</text>
</comment>
<accession>A0A5C6APZ3</accession>
<dbReference type="SUPFAM" id="SSF53822">
    <property type="entry name" value="Periplasmic binding protein-like I"/>
    <property type="match status" value="1"/>
</dbReference>
<organism evidence="5 6">
    <name type="scientific">Stieleria varia</name>
    <dbReference type="NCBI Taxonomy" id="2528005"/>
    <lineage>
        <taxon>Bacteria</taxon>
        <taxon>Pseudomonadati</taxon>
        <taxon>Planctomycetota</taxon>
        <taxon>Planctomycetia</taxon>
        <taxon>Pirellulales</taxon>
        <taxon>Pirellulaceae</taxon>
        <taxon>Stieleria</taxon>
    </lineage>
</organism>
<dbReference type="AlphaFoldDB" id="A0A5C6APZ3"/>
<evidence type="ECO:0000256" key="3">
    <source>
        <dbReference type="ARBA" id="ARBA00023163"/>
    </source>
</evidence>
<dbReference type="EMBL" id="SJPN01000005">
    <property type="protein sequence ID" value="TWU01299.1"/>
    <property type="molecule type" value="Genomic_DNA"/>
</dbReference>
<evidence type="ECO:0000256" key="1">
    <source>
        <dbReference type="ARBA" id="ARBA00023015"/>
    </source>
</evidence>
<dbReference type="Pfam" id="PF22177">
    <property type="entry name" value="PBP1_XylR"/>
    <property type="match status" value="1"/>
</dbReference>
<sequence length="385" mass="43690">MSRKSVALLIETSNGYSRGLLEGVIAYTKERANWSVHLTEQERGAPPPTWLKTWGGDGIIARIETDAIGRQLKKFGVPIVDLSAARHVTGVPWADTEDRAIAKLAVDHFVERGFTNLAYCGDAGFQWSAKRRDHFRKIAEANRCRVFELDSIARYDDAYDLATENRRIMSWLSKLPRPVAIMGCYDFKAQQVLDACRQLNIAVPTEVAVLGVDNDRLICELSEPRLSSVIPDTKRTGYEAADLLDRMMSGEWVATETPLITQPLGIEIRESTDTLAIDDTEVATALHYIRRHATSNIRVTDVLNQVSISRRALEHRFKKQVGHTPHEEIQKVRMNRIKELLSETELTIHEIAERTGFEYDEYMTAAFKRETGRTPSEYRESMQPN</sequence>
<dbReference type="SUPFAM" id="SSF46689">
    <property type="entry name" value="Homeodomain-like"/>
    <property type="match status" value="2"/>
</dbReference>
<evidence type="ECO:0000313" key="6">
    <source>
        <dbReference type="Proteomes" id="UP000320176"/>
    </source>
</evidence>
<dbReference type="Proteomes" id="UP000320176">
    <property type="component" value="Unassembled WGS sequence"/>
</dbReference>
<dbReference type="GO" id="GO:0003700">
    <property type="term" value="F:DNA-binding transcription factor activity"/>
    <property type="evidence" value="ECO:0007669"/>
    <property type="project" value="InterPro"/>
</dbReference>
<dbReference type="CDD" id="cd01543">
    <property type="entry name" value="PBP1_XylR"/>
    <property type="match status" value="1"/>
</dbReference>
<dbReference type="Pfam" id="PF12833">
    <property type="entry name" value="HTH_18"/>
    <property type="match status" value="1"/>
</dbReference>
<gene>
    <name evidence="5" type="primary">xylR_2</name>
    <name evidence="5" type="ORF">Pla52n_46730</name>
</gene>
<keyword evidence="1" id="KW-0805">Transcription regulation</keyword>
<dbReference type="InterPro" id="IPR028082">
    <property type="entry name" value="Peripla_BP_I"/>
</dbReference>
<evidence type="ECO:0000259" key="4">
    <source>
        <dbReference type="PROSITE" id="PS01124"/>
    </source>
</evidence>
<dbReference type="OrthoDB" id="9795616at2"/>
<dbReference type="GO" id="GO:0000976">
    <property type="term" value="F:transcription cis-regulatory region binding"/>
    <property type="evidence" value="ECO:0007669"/>
    <property type="project" value="TreeGrafter"/>
</dbReference>
<protein>
    <submittedName>
        <fullName evidence="5">Xylose operon regulatory protein</fullName>
    </submittedName>
</protein>
<name>A0A5C6APZ3_9BACT</name>
<dbReference type="PANTHER" id="PTHR30146:SF24">
    <property type="entry name" value="XYLOSE OPERON REGULATORY PROTEIN"/>
    <property type="match status" value="1"/>
</dbReference>
<dbReference type="InterPro" id="IPR009057">
    <property type="entry name" value="Homeodomain-like_sf"/>
</dbReference>
<keyword evidence="6" id="KW-1185">Reference proteome</keyword>
<dbReference type="Gene3D" id="1.10.10.60">
    <property type="entry name" value="Homeodomain-like"/>
    <property type="match status" value="1"/>
</dbReference>
<dbReference type="PANTHER" id="PTHR30146">
    <property type="entry name" value="LACI-RELATED TRANSCRIPTIONAL REPRESSOR"/>
    <property type="match status" value="1"/>
</dbReference>
<dbReference type="PROSITE" id="PS01124">
    <property type="entry name" value="HTH_ARAC_FAMILY_2"/>
    <property type="match status" value="1"/>
</dbReference>
<dbReference type="InterPro" id="IPR054031">
    <property type="entry name" value="XylR_PBP1"/>
</dbReference>
<dbReference type="SMART" id="SM00342">
    <property type="entry name" value="HTH_ARAC"/>
    <property type="match status" value="1"/>
</dbReference>
<evidence type="ECO:0000256" key="2">
    <source>
        <dbReference type="ARBA" id="ARBA00023125"/>
    </source>
</evidence>
<dbReference type="Pfam" id="PF13377">
    <property type="entry name" value="Peripla_BP_3"/>
    <property type="match status" value="1"/>
</dbReference>
<dbReference type="RefSeq" id="WP_146521741.1">
    <property type="nucleotide sequence ID" value="NZ_CP151726.1"/>
</dbReference>
<keyword evidence="2" id="KW-0238">DNA-binding</keyword>
<proteinExistence type="predicted"/>
<dbReference type="InterPro" id="IPR018060">
    <property type="entry name" value="HTH_AraC"/>
</dbReference>
<dbReference type="Gene3D" id="3.40.50.2300">
    <property type="match status" value="2"/>
</dbReference>
<reference evidence="5 6" key="1">
    <citation type="submission" date="2019-02" db="EMBL/GenBank/DDBJ databases">
        <title>Deep-cultivation of Planctomycetes and their phenomic and genomic characterization uncovers novel biology.</title>
        <authorList>
            <person name="Wiegand S."/>
            <person name="Jogler M."/>
            <person name="Boedeker C."/>
            <person name="Pinto D."/>
            <person name="Vollmers J."/>
            <person name="Rivas-Marin E."/>
            <person name="Kohn T."/>
            <person name="Peeters S.H."/>
            <person name="Heuer A."/>
            <person name="Rast P."/>
            <person name="Oberbeckmann S."/>
            <person name="Bunk B."/>
            <person name="Jeske O."/>
            <person name="Meyerdierks A."/>
            <person name="Storesund J.E."/>
            <person name="Kallscheuer N."/>
            <person name="Luecker S."/>
            <person name="Lage O.M."/>
            <person name="Pohl T."/>
            <person name="Merkel B.J."/>
            <person name="Hornburger P."/>
            <person name="Mueller R.-W."/>
            <person name="Bruemmer F."/>
            <person name="Labrenz M."/>
            <person name="Spormann A.M."/>
            <person name="Op Den Camp H."/>
            <person name="Overmann J."/>
            <person name="Amann R."/>
            <person name="Jetten M.S.M."/>
            <person name="Mascher T."/>
            <person name="Medema M.H."/>
            <person name="Devos D.P."/>
            <person name="Kaster A.-K."/>
            <person name="Ovreas L."/>
            <person name="Rohde M."/>
            <person name="Galperin M.Y."/>
            <person name="Jogler C."/>
        </authorList>
    </citation>
    <scope>NUCLEOTIDE SEQUENCE [LARGE SCALE GENOMIC DNA]</scope>
    <source>
        <strain evidence="5 6">Pla52n</strain>
    </source>
</reference>
<keyword evidence="3" id="KW-0804">Transcription</keyword>
<evidence type="ECO:0000313" key="5">
    <source>
        <dbReference type="EMBL" id="TWU01299.1"/>
    </source>
</evidence>
<feature type="domain" description="HTH araC/xylS-type" evidence="4">
    <location>
        <begin position="283"/>
        <end position="381"/>
    </location>
</feature>
<dbReference type="InterPro" id="IPR046335">
    <property type="entry name" value="LacI/GalR-like_sensor"/>
</dbReference>